<dbReference type="EMBL" id="BATM01000023">
    <property type="protein sequence ID" value="GAD80095.1"/>
    <property type="molecule type" value="Genomic_DNA"/>
</dbReference>
<dbReference type="Gene3D" id="3.40.50.1000">
    <property type="entry name" value="HAD superfamily/HAD-like"/>
    <property type="match status" value="2"/>
</dbReference>
<protein>
    <submittedName>
        <fullName evidence="1">Putative hydrolase</fullName>
    </submittedName>
</protein>
<dbReference type="Pfam" id="PF13344">
    <property type="entry name" value="Hydrolase_6"/>
    <property type="match status" value="1"/>
</dbReference>
<reference evidence="1 2" key="1">
    <citation type="submission" date="2013-09" db="EMBL/GenBank/DDBJ databases">
        <title>Whole genome shotgun sequence of Vibrio ezurae NBRC 102218.</title>
        <authorList>
            <person name="Yoshida I."/>
            <person name="Hosoyama A."/>
            <person name="Numata M."/>
            <person name="Hashimoto M."/>
            <person name="Hosoyama Y."/>
            <person name="Tsuchikane K."/>
            <person name="Noguchi M."/>
            <person name="Hirakata S."/>
            <person name="Ichikawa N."/>
            <person name="Ohji S."/>
            <person name="Yamazoe A."/>
            <person name="Fujita N."/>
        </authorList>
    </citation>
    <scope>NUCLEOTIDE SEQUENCE [LARGE SCALE GENOMIC DNA]</scope>
    <source>
        <strain evidence="1 2">NBRC 102218</strain>
    </source>
</reference>
<dbReference type="GO" id="GO:0016791">
    <property type="term" value="F:phosphatase activity"/>
    <property type="evidence" value="ECO:0007669"/>
    <property type="project" value="TreeGrafter"/>
</dbReference>
<dbReference type="InterPro" id="IPR036412">
    <property type="entry name" value="HAD-like_sf"/>
</dbReference>
<accession>U3B2A9</accession>
<gene>
    <name evidence="1" type="ORF">VEZ01S_23_00470</name>
</gene>
<dbReference type="eggNOG" id="COG0647">
    <property type="taxonomic scope" value="Bacteria"/>
</dbReference>
<evidence type="ECO:0000313" key="2">
    <source>
        <dbReference type="Proteomes" id="UP000016562"/>
    </source>
</evidence>
<comment type="caution">
    <text evidence="1">The sequence shown here is derived from an EMBL/GenBank/DDBJ whole genome shotgun (WGS) entry which is preliminary data.</text>
</comment>
<keyword evidence="1" id="KW-0378">Hydrolase</keyword>
<dbReference type="InterPro" id="IPR006439">
    <property type="entry name" value="HAD-SF_hydro_IA"/>
</dbReference>
<dbReference type="InterPro" id="IPR006357">
    <property type="entry name" value="HAD-SF_hydro_IIA"/>
</dbReference>
<dbReference type="InterPro" id="IPR023214">
    <property type="entry name" value="HAD_sf"/>
</dbReference>
<dbReference type="NCBIfam" id="TIGR01460">
    <property type="entry name" value="HAD-SF-IIA"/>
    <property type="match status" value="1"/>
</dbReference>
<dbReference type="AlphaFoldDB" id="U3B2A9"/>
<sequence length="262" mass="29723">MKGIIFDIDGTLILNNQPLPNARETINDLRKLGVQLRFVTNTTGRTPKQLMTILRELGFQVDASEILTSVAACIYFLNENNYGKAGYLAIPDRIKEQFTKIKQTTKNPSFVVMGDLDKKFDYTVLNRIFNYMRNGAQLITFHRNPFFFKEGKTWLDSGAFTLALEHAGDQKAIVTGKPAAQMFQHAVQSMGLPKHEVIVIGDDVLSDILGAEQAGLQSYLVTTGKFKPEQLNEHDLEKERLLNNLYDVISMCTYEDKNKFKY</sequence>
<dbReference type="RefSeq" id="WP_021713803.1">
    <property type="nucleotide sequence ID" value="NZ_BATM01000023.1"/>
</dbReference>
<dbReference type="GO" id="GO:0005737">
    <property type="term" value="C:cytoplasm"/>
    <property type="evidence" value="ECO:0007669"/>
    <property type="project" value="TreeGrafter"/>
</dbReference>
<dbReference type="PANTHER" id="PTHR19288">
    <property type="entry name" value="4-NITROPHENYLPHOSPHATASE-RELATED"/>
    <property type="match status" value="1"/>
</dbReference>
<dbReference type="Pfam" id="PF13242">
    <property type="entry name" value="Hydrolase_like"/>
    <property type="match status" value="1"/>
</dbReference>
<evidence type="ECO:0000313" key="1">
    <source>
        <dbReference type="EMBL" id="GAD80095.1"/>
    </source>
</evidence>
<dbReference type="Proteomes" id="UP000016562">
    <property type="component" value="Unassembled WGS sequence"/>
</dbReference>
<dbReference type="STRING" id="1219080.VEZ01S_23_00470"/>
<dbReference type="SUPFAM" id="SSF56784">
    <property type="entry name" value="HAD-like"/>
    <property type="match status" value="1"/>
</dbReference>
<proteinExistence type="predicted"/>
<dbReference type="PANTHER" id="PTHR19288:SF46">
    <property type="entry name" value="HALOACID DEHALOGENASE-LIKE HYDROLASE DOMAIN-CONTAINING PROTEIN 2"/>
    <property type="match status" value="1"/>
</dbReference>
<keyword evidence="2" id="KW-1185">Reference proteome</keyword>
<organism evidence="1 2">
    <name type="scientific">Vibrio ezurae NBRC 102218</name>
    <dbReference type="NCBI Taxonomy" id="1219080"/>
    <lineage>
        <taxon>Bacteria</taxon>
        <taxon>Pseudomonadati</taxon>
        <taxon>Pseudomonadota</taxon>
        <taxon>Gammaproteobacteria</taxon>
        <taxon>Vibrionales</taxon>
        <taxon>Vibrionaceae</taxon>
        <taxon>Vibrio</taxon>
    </lineage>
</organism>
<dbReference type="NCBIfam" id="TIGR01549">
    <property type="entry name" value="HAD-SF-IA-v1"/>
    <property type="match status" value="1"/>
</dbReference>
<name>U3B2A9_9VIBR</name>